<proteinExistence type="predicted"/>
<evidence type="ECO:0000256" key="2">
    <source>
        <dbReference type="ARBA" id="ARBA00032707"/>
    </source>
</evidence>
<accession>A0A3N1P868</accession>
<dbReference type="Pfam" id="PF01569">
    <property type="entry name" value="PAP2"/>
    <property type="match status" value="1"/>
</dbReference>
<dbReference type="GO" id="GO:0050380">
    <property type="term" value="F:undecaprenyl-diphosphatase activity"/>
    <property type="evidence" value="ECO:0007669"/>
    <property type="project" value="UniProtKB-EC"/>
</dbReference>
<protein>
    <recommendedName>
        <fullName evidence="1">undecaprenyl-diphosphate phosphatase</fullName>
        <ecNumber evidence="1">3.6.1.27</ecNumber>
    </recommendedName>
    <alternativeName>
        <fullName evidence="2">Undecaprenyl pyrophosphate phosphatase</fullName>
    </alternativeName>
</protein>
<dbReference type="InterPro" id="IPR036938">
    <property type="entry name" value="PAP2/HPO_sf"/>
</dbReference>
<dbReference type="SMART" id="SM00014">
    <property type="entry name" value="acidPPc"/>
    <property type="match status" value="1"/>
</dbReference>
<dbReference type="InterPro" id="IPR000326">
    <property type="entry name" value="PAP2/HPO"/>
</dbReference>
<dbReference type="EC" id="3.6.1.27" evidence="1"/>
<organism evidence="6 7">
    <name type="scientific">Gallaecimonas pentaromativorans</name>
    <dbReference type="NCBI Taxonomy" id="584787"/>
    <lineage>
        <taxon>Bacteria</taxon>
        <taxon>Pseudomonadati</taxon>
        <taxon>Pseudomonadota</taxon>
        <taxon>Gammaproteobacteria</taxon>
        <taxon>Enterobacterales</taxon>
        <taxon>Gallaecimonadaceae</taxon>
        <taxon>Gallaecimonas</taxon>
    </lineage>
</organism>
<feature type="transmembrane region" description="Helical" evidence="4">
    <location>
        <begin position="41"/>
        <end position="64"/>
    </location>
</feature>
<evidence type="ECO:0000256" key="4">
    <source>
        <dbReference type="SAM" id="Phobius"/>
    </source>
</evidence>
<name>A0A3N1P868_9GAMM</name>
<keyword evidence="4" id="KW-0812">Transmembrane</keyword>
<gene>
    <name evidence="6" type="ORF">EDC28_107140</name>
</gene>
<keyword evidence="4" id="KW-1133">Transmembrane helix</keyword>
<evidence type="ECO:0000256" key="3">
    <source>
        <dbReference type="ARBA" id="ARBA00047594"/>
    </source>
</evidence>
<evidence type="ECO:0000256" key="1">
    <source>
        <dbReference type="ARBA" id="ARBA00012374"/>
    </source>
</evidence>
<feature type="domain" description="Phosphatidic acid phosphatase type 2/haloperoxidase" evidence="5">
    <location>
        <begin position="77"/>
        <end position="218"/>
    </location>
</feature>
<dbReference type="RefSeq" id="WP_123422000.1">
    <property type="nucleotide sequence ID" value="NZ_JBLXEP010000010.1"/>
</dbReference>
<evidence type="ECO:0000313" key="6">
    <source>
        <dbReference type="EMBL" id="ROQ24259.1"/>
    </source>
</evidence>
<keyword evidence="4" id="KW-0472">Membrane</keyword>
<comment type="catalytic activity">
    <reaction evidence="3">
        <text>di-trans,octa-cis-undecaprenyl diphosphate + H2O = di-trans,octa-cis-undecaprenyl phosphate + phosphate + H(+)</text>
        <dbReference type="Rhea" id="RHEA:28094"/>
        <dbReference type="ChEBI" id="CHEBI:15377"/>
        <dbReference type="ChEBI" id="CHEBI:15378"/>
        <dbReference type="ChEBI" id="CHEBI:43474"/>
        <dbReference type="ChEBI" id="CHEBI:58405"/>
        <dbReference type="ChEBI" id="CHEBI:60392"/>
        <dbReference type="EC" id="3.6.1.27"/>
    </reaction>
</comment>
<feature type="transmembrane region" description="Helical" evidence="4">
    <location>
        <begin position="176"/>
        <end position="197"/>
    </location>
</feature>
<keyword evidence="7" id="KW-1185">Reference proteome</keyword>
<dbReference type="Gene3D" id="1.20.144.10">
    <property type="entry name" value="Phosphatidic acid phosphatase type 2/haloperoxidase"/>
    <property type="match status" value="1"/>
</dbReference>
<dbReference type="PANTHER" id="PTHR14969">
    <property type="entry name" value="SPHINGOSINE-1-PHOSPHATE PHOSPHOHYDROLASE"/>
    <property type="match status" value="1"/>
</dbReference>
<dbReference type="Proteomes" id="UP000268033">
    <property type="component" value="Unassembled WGS sequence"/>
</dbReference>
<evidence type="ECO:0000259" key="5">
    <source>
        <dbReference type="SMART" id="SM00014"/>
    </source>
</evidence>
<dbReference type="SUPFAM" id="SSF48317">
    <property type="entry name" value="Acid phosphatase/Vanadium-dependent haloperoxidase"/>
    <property type="match status" value="1"/>
</dbReference>
<dbReference type="PANTHER" id="PTHR14969:SF54">
    <property type="entry name" value="PHOSPHATIDYLGLYCEROPHOSPHATASE B"/>
    <property type="match status" value="1"/>
</dbReference>
<dbReference type="EMBL" id="RJUL01000007">
    <property type="protein sequence ID" value="ROQ24259.1"/>
    <property type="molecule type" value="Genomic_DNA"/>
</dbReference>
<sequence length="227" mass="25595">MPVVARLLLLTLLLALLPILTWLSGWHWQVDDASPWLRPLYWLTLTGSAPFAIGTTALVLALLYRRLGWRPAELGRYGLCLCLALLAGLGAKALLKWHFKEARPYVQYLDNTHDTDFYQDGIATQKRLIDTAPVPAWLKGHWRHERGYAFPSGHTQFAAMLALFSAILLWQARAWLAMSLVLAWALLVMASRLLLGMHWPQDLLFSLSFAWLLVWPALVLAGGNKTS</sequence>
<dbReference type="STRING" id="584787.GCA_001247655_00665"/>
<feature type="transmembrane region" description="Helical" evidence="4">
    <location>
        <begin position="203"/>
        <end position="223"/>
    </location>
</feature>
<dbReference type="GO" id="GO:0005886">
    <property type="term" value="C:plasma membrane"/>
    <property type="evidence" value="ECO:0007669"/>
    <property type="project" value="TreeGrafter"/>
</dbReference>
<feature type="transmembrane region" description="Helical" evidence="4">
    <location>
        <begin position="148"/>
        <end position="169"/>
    </location>
</feature>
<dbReference type="AlphaFoldDB" id="A0A3N1P868"/>
<evidence type="ECO:0000313" key="7">
    <source>
        <dbReference type="Proteomes" id="UP000268033"/>
    </source>
</evidence>
<reference evidence="6 7" key="1">
    <citation type="submission" date="2018-11" db="EMBL/GenBank/DDBJ databases">
        <title>Genomic Encyclopedia of Type Strains, Phase IV (KMG-IV): sequencing the most valuable type-strain genomes for metagenomic binning, comparative biology and taxonomic classification.</title>
        <authorList>
            <person name="Goeker M."/>
        </authorList>
    </citation>
    <scope>NUCLEOTIDE SEQUENCE [LARGE SCALE GENOMIC DNA]</scope>
    <source>
        <strain evidence="6 7">DSM 21945</strain>
    </source>
</reference>
<comment type="caution">
    <text evidence="6">The sequence shown here is derived from an EMBL/GenBank/DDBJ whole genome shotgun (WGS) entry which is preliminary data.</text>
</comment>